<dbReference type="InterPro" id="IPR006913">
    <property type="entry name" value="CENP-V/GFA"/>
</dbReference>
<keyword evidence="4" id="KW-0456">Lyase</keyword>
<dbReference type="Gene3D" id="3.90.1590.10">
    <property type="entry name" value="glutathione-dependent formaldehyde- activating enzyme (gfa)"/>
    <property type="match status" value="1"/>
</dbReference>
<protein>
    <submittedName>
        <fullName evidence="5">Uncharacterized protein</fullName>
    </submittedName>
</protein>
<keyword evidence="2" id="KW-0479">Metal-binding</keyword>
<evidence type="ECO:0000256" key="1">
    <source>
        <dbReference type="ARBA" id="ARBA00005495"/>
    </source>
</evidence>
<dbReference type="SUPFAM" id="SSF51316">
    <property type="entry name" value="Mss4-like"/>
    <property type="match status" value="1"/>
</dbReference>
<dbReference type="OrthoDB" id="428768at2759"/>
<dbReference type="PROSITE" id="PS51891">
    <property type="entry name" value="CENP_V_GFA"/>
    <property type="match status" value="1"/>
</dbReference>
<dbReference type="PANTHER" id="PTHR33337:SF8">
    <property type="entry name" value="CENP-V_GFA DOMAIN-CONTAINING PROTEIN"/>
    <property type="match status" value="1"/>
</dbReference>
<dbReference type="Proteomes" id="UP000053758">
    <property type="component" value="Unassembled WGS sequence"/>
</dbReference>
<sequence>MISAKGHIHSEPVFAIASADKCNPVFPLLIANDGFSEVGEEKRASATCFYGNVQLSFPTVGPGFHATLVCHCTDCRTVTASMFATNFTVAFSHIKFVRGKSCLKQYAQATTIATENTMSNSFCYNCGTLMYRASSGFPNLIYMRVGTVDNFALHETRLKPTIEIFCKDRVAWLEPIAGSRQAFGNPLTRRGSELEATMAMRTVSAIFGTAA</sequence>
<organism evidence="5 6">
    <name type="scientific">Pseudozyma antarctica</name>
    <name type="common">Yeast</name>
    <name type="synonym">Candida antarctica</name>
    <dbReference type="NCBI Taxonomy" id="84753"/>
    <lineage>
        <taxon>Eukaryota</taxon>
        <taxon>Fungi</taxon>
        <taxon>Dikarya</taxon>
        <taxon>Basidiomycota</taxon>
        <taxon>Ustilaginomycotina</taxon>
        <taxon>Ustilaginomycetes</taxon>
        <taxon>Ustilaginales</taxon>
        <taxon>Ustilaginaceae</taxon>
        <taxon>Moesziomyces</taxon>
    </lineage>
</organism>
<dbReference type="GeneID" id="26303469"/>
<reference evidence="6" key="1">
    <citation type="journal article" date="2014" name="Genome Announc.">
        <title>Draft Genome Sequence of the Yeast Pseudozyma antarctica Type Strain JCM10317, a Producer of the Glycolipid Biosurfactants, Mannosylerythritol Lipids.</title>
        <authorList>
            <person name="Saika A."/>
            <person name="Koike H."/>
            <person name="Hori T."/>
            <person name="Fukuoka T."/>
            <person name="Sato S."/>
            <person name="Habe H."/>
            <person name="Kitamoto D."/>
            <person name="Morita T."/>
        </authorList>
    </citation>
    <scope>NUCLEOTIDE SEQUENCE [LARGE SCALE GENOMIC DNA]</scope>
    <source>
        <strain evidence="6">JCM 10317</strain>
    </source>
</reference>
<dbReference type="InterPro" id="IPR011057">
    <property type="entry name" value="Mss4-like_sf"/>
</dbReference>
<dbReference type="PANTHER" id="PTHR33337">
    <property type="entry name" value="GFA DOMAIN-CONTAINING PROTEIN"/>
    <property type="match status" value="1"/>
</dbReference>
<comment type="similarity">
    <text evidence="1">Belongs to the Gfa family.</text>
</comment>
<dbReference type="Pfam" id="PF04828">
    <property type="entry name" value="GFA"/>
    <property type="match status" value="1"/>
</dbReference>
<proteinExistence type="inferred from homology"/>
<dbReference type="HOGENOM" id="CLU_055491_3_0_1"/>
<keyword evidence="6" id="KW-1185">Reference proteome</keyword>
<dbReference type="GO" id="GO:0016846">
    <property type="term" value="F:carbon-sulfur lyase activity"/>
    <property type="evidence" value="ECO:0007669"/>
    <property type="project" value="InterPro"/>
</dbReference>
<dbReference type="GO" id="GO:0046872">
    <property type="term" value="F:metal ion binding"/>
    <property type="evidence" value="ECO:0007669"/>
    <property type="project" value="UniProtKB-KW"/>
</dbReference>
<evidence type="ECO:0000256" key="2">
    <source>
        <dbReference type="ARBA" id="ARBA00022723"/>
    </source>
</evidence>
<evidence type="ECO:0000256" key="4">
    <source>
        <dbReference type="ARBA" id="ARBA00023239"/>
    </source>
</evidence>
<name>A0A081CD49_PSEA2</name>
<evidence type="ECO:0000313" key="5">
    <source>
        <dbReference type="EMBL" id="GAK64595.1"/>
    </source>
</evidence>
<gene>
    <name evidence="5" type="ORF">PAN0_005c2809</name>
</gene>
<dbReference type="AlphaFoldDB" id="A0A081CD49"/>
<keyword evidence="3" id="KW-0862">Zinc</keyword>
<dbReference type="RefSeq" id="XP_014657535.1">
    <property type="nucleotide sequence ID" value="XM_014802049.1"/>
</dbReference>
<evidence type="ECO:0000256" key="3">
    <source>
        <dbReference type="ARBA" id="ARBA00022833"/>
    </source>
</evidence>
<accession>A0A081CD49</accession>
<dbReference type="EMBL" id="DF830072">
    <property type="protein sequence ID" value="GAK64595.1"/>
    <property type="molecule type" value="Genomic_DNA"/>
</dbReference>
<evidence type="ECO:0000313" key="6">
    <source>
        <dbReference type="Proteomes" id="UP000053758"/>
    </source>
</evidence>